<name>A0A0B7ICT2_9FLAO</name>
<reference evidence="2" key="1">
    <citation type="submission" date="2015-01" db="EMBL/GenBank/DDBJ databases">
        <authorList>
            <person name="MANFREDI Pablo"/>
        </authorList>
    </citation>
    <scope>NUCLEOTIDE SEQUENCE [LARGE SCALE GENOMIC DNA]</scope>
    <source>
        <strain evidence="2">Cc11</strain>
    </source>
</reference>
<gene>
    <name evidence="1" type="ORF">CCAN11_1750004</name>
</gene>
<organism evidence="1 2">
    <name type="scientific">Capnocytophaga canimorsus</name>
    <dbReference type="NCBI Taxonomy" id="28188"/>
    <lineage>
        <taxon>Bacteria</taxon>
        <taxon>Pseudomonadati</taxon>
        <taxon>Bacteroidota</taxon>
        <taxon>Flavobacteriia</taxon>
        <taxon>Flavobacteriales</taxon>
        <taxon>Flavobacteriaceae</taxon>
        <taxon>Capnocytophaga</taxon>
    </lineage>
</organism>
<dbReference type="Proteomes" id="UP000039370">
    <property type="component" value="Unassembled WGS sequence"/>
</dbReference>
<proteinExistence type="predicted"/>
<dbReference type="EMBL" id="CDOK01000085">
    <property type="protein sequence ID" value="CEN48549.1"/>
    <property type="molecule type" value="Genomic_DNA"/>
</dbReference>
<dbReference type="AlphaFoldDB" id="A0A0B7ICT2"/>
<sequence length="43" mass="5118">MDFVDFLREMLGITDDFAITSIVKDEENKIIKIHLKYLNTHFC</sequence>
<evidence type="ECO:0000313" key="2">
    <source>
        <dbReference type="Proteomes" id="UP000039370"/>
    </source>
</evidence>
<protein>
    <submittedName>
        <fullName evidence="1">Uncharacterized protein</fullName>
    </submittedName>
</protein>
<accession>A0A0B7ICT2</accession>
<evidence type="ECO:0000313" key="1">
    <source>
        <dbReference type="EMBL" id="CEN48549.1"/>
    </source>
</evidence>